<keyword evidence="5 7" id="KW-0067">ATP-binding</keyword>
<dbReference type="GO" id="GO:0009423">
    <property type="term" value="P:chorismate biosynthetic process"/>
    <property type="evidence" value="ECO:0007669"/>
    <property type="project" value="UniProtKB-UniRule"/>
</dbReference>
<dbReference type="GO" id="GO:0004765">
    <property type="term" value="F:shikimate kinase activity"/>
    <property type="evidence" value="ECO:0007669"/>
    <property type="project" value="UniProtKB-UniRule"/>
</dbReference>
<comment type="similarity">
    <text evidence="7">Belongs to the shikimate kinase family.</text>
</comment>
<comment type="function">
    <text evidence="7">Catalyzes the specific phosphorylation of the 3-hydroxyl group of shikimic acid using ATP as a cosubstrate.</text>
</comment>
<keyword evidence="7" id="KW-0460">Magnesium</keyword>
<keyword evidence="9" id="KW-1185">Reference proteome</keyword>
<comment type="catalytic activity">
    <reaction evidence="7">
        <text>shikimate + ATP = 3-phosphoshikimate + ADP + H(+)</text>
        <dbReference type="Rhea" id="RHEA:13121"/>
        <dbReference type="ChEBI" id="CHEBI:15378"/>
        <dbReference type="ChEBI" id="CHEBI:30616"/>
        <dbReference type="ChEBI" id="CHEBI:36208"/>
        <dbReference type="ChEBI" id="CHEBI:145989"/>
        <dbReference type="ChEBI" id="CHEBI:456216"/>
        <dbReference type="EC" id="2.7.1.71"/>
    </reaction>
</comment>
<dbReference type="InterPro" id="IPR031322">
    <property type="entry name" value="Shikimate/glucono_kinase"/>
</dbReference>
<comment type="caution">
    <text evidence="7">Lacks conserved residue(s) required for the propagation of feature annotation.</text>
</comment>
<keyword evidence="6 7" id="KW-0057">Aromatic amino acid biosynthesis</keyword>
<protein>
    <recommendedName>
        <fullName evidence="7">Shikimate kinase</fullName>
        <shortName evidence="7">SK</shortName>
        <ecNumber evidence="7">2.7.1.71</ecNumber>
    </recommendedName>
</protein>
<dbReference type="AlphaFoldDB" id="A0A132MVG4"/>
<dbReference type="GO" id="GO:0008652">
    <property type="term" value="P:amino acid biosynthetic process"/>
    <property type="evidence" value="ECO:0007669"/>
    <property type="project" value="UniProtKB-KW"/>
</dbReference>
<dbReference type="GO" id="GO:0005524">
    <property type="term" value="F:ATP binding"/>
    <property type="evidence" value="ECO:0007669"/>
    <property type="project" value="UniProtKB-UniRule"/>
</dbReference>
<keyword evidence="7" id="KW-0963">Cytoplasm</keyword>
<dbReference type="PANTHER" id="PTHR21087:SF16">
    <property type="entry name" value="SHIKIMATE KINASE 1, CHLOROPLASTIC"/>
    <property type="match status" value="1"/>
</dbReference>
<dbReference type="Proteomes" id="UP000070188">
    <property type="component" value="Unassembled WGS sequence"/>
</dbReference>
<evidence type="ECO:0000256" key="4">
    <source>
        <dbReference type="ARBA" id="ARBA00022777"/>
    </source>
</evidence>
<comment type="subunit">
    <text evidence="7">Monomer.</text>
</comment>
<evidence type="ECO:0000256" key="6">
    <source>
        <dbReference type="ARBA" id="ARBA00023141"/>
    </source>
</evidence>
<dbReference type="SUPFAM" id="SSF52540">
    <property type="entry name" value="P-loop containing nucleoside triphosphate hydrolases"/>
    <property type="match status" value="1"/>
</dbReference>
<gene>
    <name evidence="7" type="primary">aroK</name>
    <name evidence="8" type="ORF">LI90_2758</name>
</gene>
<evidence type="ECO:0000313" key="8">
    <source>
        <dbReference type="EMBL" id="KWX01726.1"/>
    </source>
</evidence>
<dbReference type="HAMAP" id="MF_00109">
    <property type="entry name" value="Shikimate_kinase"/>
    <property type="match status" value="1"/>
</dbReference>
<dbReference type="PANTHER" id="PTHR21087">
    <property type="entry name" value="SHIKIMATE KINASE"/>
    <property type="match status" value="1"/>
</dbReference>
<comment type="cofactor">
    <cofactor evidence="7">
        <name>Mg(2+)</name>
        <dbReference type="ChEBI" id="CHEBI:18420"/>
    </cofactor>
    <text evidence="7">Binds 1 Mg(2+) ion per subunit.</text>
</comment>
<dbReference type="GO" id="GO:0009073">
    <property type="term" value="P:aromatic amino acid family biosynthetic process"/>
    <property type="evidence" value="ECO:0007669"/>
    <property type="project" value="UniProtKB-KW"/>
</dbReference>
<comment type="subcellular location">
    <subcellularLocation>
        <location evidence="7">Cytoplasm</location>
    </subcellularLocation>
</comment>
<feature type="binding site" evidence="7">
    <location>
        <position position="45"/>
    </location>
    <ligand>
        <name>substrate</name>
    </ligand>
</feature>
<keyword evidence="3 7" id="KW-0547">Nucleotide-binding</keyword>
<accession>A0A132MVG4</accession>
<name>A0A132MVG4_9ACTN</name>
<dbReference type="CDD" id="cd00464">
    <property type="entry name" value="SK"/>
    <property type="match status" value="1"/>
</dbReference>
<comment type="pathway">
    <text evidence="7">Metabolic intermediate biosynthesis; chorismate biosynthesis; chorismate from D-erythrose 4-phosphate and phosphoenolpyruvate: step 5/7.</text>
</comment>
<evidence type="ECO:0000256" key="5">
    <source>
        <dbReference type="ARBA" id="ARBA00022840"/>
    </source>
</evidence>
<dbReference type="Gene3D" id="3.40.50.300">
    <property type="entry name" value="P-loop containing nucleotide triphosphate hydrolases"/>
    <property type="match status" value="1"/>
</dbReference>
<feature type="binding site" evidence="7">
    <location>
        <position position="92"/>
    </location>
    <ligand>
        <name>substrate</name>
    </ligand>
</feature>
<evidence type="ECO:0000256" key="3">
    <source>
        <dbReference type="ARBA" id="ARBA00022741"/>
    </source>
</evidence>
<dbReference type="GO" id="GO:0000287">
    <property type="term" value="F:magnesium ion binding"/>
    <property type="evidence" value="ECO:0007669"/>
    <property type="project" value="UniProtKB-UniRule"/>
</dbReference>
<dbReference type="Pfam" id="PF01202">
    <property type="entry name" value="SKI"/>
    <property type="match status" value="1"/>
</dbReference>
<dbReference type="EMBL" id="LAXD01000001">
    <property type="protein sequence ID" value="KWX01726.1"/>
    <property type="molecule type" value="Genomic_DNA"/>
</dbReference>
<feature type="binding site" evidence="7">
    <location>
        <begin position="23"/>
        <end position="28"/>
    </location>
    <ligand>
        <name>ATP</name>
        <dbReference type="ChEBI" id="CHEBI:30616"/>
    </ligand>
</feature>
<comment type="caution">
    <text evidence="8">The sequence shown here is derived from an EMBL/GenBank/DDBJ whole genome shotgun (WGS) entry which is preliminary data.</text>
</comment>
<evidence type="ECO:0000313" key="9">
    <source>
        <dbReference type="Proteomes" id="UP000070188"/>
    </source>
</evidence>
<sequence length="187" mass="20107">MSVKATPARPVPAARILLIGMMGAGKSTVGRAMSAATGWPYLDNDELVRRATGVPTRRILHERGVRALREAEATALRLAVEQPPPVIAGIAGGVVESPDDRRVLREGGFVVWLRARIETLAARIGAGSARADRPWLEEDPKTVLRRLYAGREPLYAEVASLIVDVDDATPEQTVTTILDTLRARAGG</sequence>
<dbReference type="EC" id="2.7.1.71" evidence="7"/>
<dbReference type="InterPro" id="IPR027417">
    <property type="entry name" value="P-loop_NTPase"/>
</dbReference>
<reference evidence="9" key="1">
    <citation type="submission" date="2015-04" db="EMBL/GenBank/DDBJ databases">
        <title>Physiological reanalysis, assessment of diazotrophy, and genome sequences of multiple isolates of Streptomyces thermoautotrophicus.</title>
        <authorList>
            <person name="MacKellar D.C."/>
            <person name="Lieber L."/>
            <person name="Norman J."/>
            <person name="Bolger A."/>
            <person name="Tobin C."/>
            <person name="Murray J.W."/>
            <person name="Chang R."/>
            <person name="Ford T."/>
            <person name="Nguyen P.Q."/>
            <person name="Woodward J."/>
            <person name="Permingeat H."/>
            <person name="Joshi N.S."/>
            <person name="Silver P.A."/>
            <person name="Usadel B."/>
            <person name="Rutherford A.W."/>
            <person name="Friesen M."/>
            <person name="Prell J."/>
        </authorList>
    </citation>
    <scope>NUCLEOTIDE SEQUENCE [LARGE SCALE GENOMIC DNA]</scope>
    <source>
        <strain evidence="9">H1</strain>
    </source>
</reference>
<keyword evidence="2 7" id="KW-0808">Transferase</keyword>
<feature type="binding site" evidence="7">
    <location>
        <position position="69"/>
    </location>
    <ligand>
        <name>substrate</name>
    </ligand>
</feature>
<dbReference type="UniPathway" id="UPA00053">
    <property type="reaction ID" value="UER00088"/>
</dbReference>
<keyword evidence="1 7" id="KW-0028">Amino-acid biosynthesis</keyword>
<dbReference type="PRINTS" id="PR01100">
    <property type="entry name" value="SHIKIMTKNASE"/>
</dbReference>
<evidence type="ECO:0000256" key="2">
    <source>
        <dbReference type="ARBA" id="ARBA00022679"/>
    </source>
</evidence>
<feature type="binding site" evidence="7">
    <location>
        <position position="151"/>
    </location>
    <ligand>
        <name>substrate</name>
    </ligand>
</feature>
<feature type="binding site" evidence="7">
    <location>
        <position position="133"/>
    </location>
    <ligand>
        <name>ATP</name>
        <dbReference type="ChEBI" id="CHEBI:30616"/>
    </ligand>
</feature>
<dbReference type="InterPro" id="IPR000623">
    <property type="entry name" value="Shikimate_kinase/TSH1"/>
</dbReference>
<keyword evidence="4 7" id="KW-0418">Kinase</keyword>
<organism evidence="8 9">
    <name type="scientific">Carbonactinospora thermoautotrophica</name>
    <dbReference type="NCBI Taxonomy" id="1469144"/>
    <lineage>
        <taxon>Bacteria</taxon>
        <taxon>Bacillati</taxon>
        <taxon>Actinomycetota</taxon>
        <taxon>Actinomycetes</taxon>
        <taxon>Kitasatosporales</taxon>
        <taxon>Carbonactinosporaceae</taxon>
        <taxon>Carbonactinospora</taxon>
    </lineage>
</organism>
<evidence type="ECO:0000256" key="7">
    <source>
        <dbReference type="HAMAP-Rule" id="MF_00109"/>
    </source>
</evidence>
<feature type="binding site" evidence="7">
    <location>
        <position position="27"/>
    </location>
    <ligand>
        <name>Mg(2+)</name>
        <dbReference type="ChEBI" id="CHEBI:18420"/>
    </ligand>
</feature>
<dbReference type="PATRIC" id="fig|1469144.10.peg.2982"/>
<keyword evidence="7" id="KW-0479">Metal-binding</keyword>
<evidence type="ECO:0000256" key="1">
    <source>
        <dbReference type="ARBA" id="ARBA00022605"/>
    </source>
</evidence>
<proteinExistence type="inferred from homology"/>
<dbReference type="GO" id="GO:0005829">
    <property type="term" value="C:cytosol"/>
    <property type="evidence" value="ECO:0007669"/>
    <property type="project" value="TreeGrafter"/>
</dbReference>
<dbReference type="STRING" id="1469144.LI90_2758"/>